<gene>
    <name evidence="8" type="ORF">ADEAN_000203300</name>
</gene>
<dbReference type="PROSITE" id="PS50011">
    <property type="entry name" value="PROTEIN_KINASE_DOM"/>
    <property type="match status" value="1"/>
</dbReference>
<feature type="region of interest" description="Disordered" evidence="6">
    <location>
        <begin position="393"/>
        <end position="414"/>
    </location>
</feature>
<dbReference type="GO" id="GO:0004674">
    <property type="term" value="F:protein serine/threonine kinase activity"/>
    <property type="evidence" value="ECO:0007669"/>
    <property type="project" value="UniProtKB-KW"/>
</dbReference>
<dbReference type="InterPro" id="IPR017441">
    <property type="entry name" value="Protein_kinase_ATP_BS"/>
</dbReference>
<dbReference type="InterPro" id="IPR011009">
    <property type="entry name" value="Kinase-like_dom_sf"/>
</dbReference>
<dbReference type="EC" id="2.7.11.1" evidence="1"/>
<accession>A0A7G2C998</accession>
<dbReference type="PANTHER" id="PTHR11909">
    <property type="entry name" value="CASEIN KINASE-RELATED"/>
    <property type="match status" value="1"/>
</dbReference>
<feature type="domain" description="Protein kinase" evidence="7">
    <location>
        <begin position="30"/>
        <end position="428"/>
    </location>
</feature>
<keyword evidence="5" id="KW-0723">Serine/threonine-protein kinase</keyword>
<dbReference type="FunFam" id="1.10.510.10:FF:001123">
    <property type="entry name" value="CK1/CK1/CK1-D protein kinase"/>
    <property type="match status" value="1"/>
</dbReference>
<comment type="similarity">
    <text evidence="5">Belongs to the protein kinase superfamily.</text>
</comment>
<dbReference type="CDD" id="cd14016">
    <property type="entry name" value="STKc_CK1"/>
    <property type="match status" value="1"/>
</dbReference>
<keyword evidence="8" id="KW-0418">Kinase</keyword>
<dbReference type="InterPro" id="IPR000719">
    <property type="entry name" value="Prot_kinase_dom"/>
</dbReference>
<dbReference type="Proteomes" id="UP000515908">
    <property type="component" value="Chromosome 03"/>
</dbReference>
<dbReference type="Pfam" id="PF00069">
    <property type="entry name" value="Pkinase"/>
    <property type="match status" value="1"/>
</dbReference>
<keyword evidence="2 4" id="KW-0547">Nucleotide-binding</keyword>
<name>A0A7G2C998_9TRYP</name>
<reference evidence="8 9" key="1">
    <citation type="submission" date="2020-08" db="EMBL/GenBank/DDBJ databases">
        <authorList>
            <person name="Newling K."/>
            <person name="Davey J."/>
            <person name="Forrester S."/>
        </authorList>
    </citation>
    <scope>NUCLEOTIDE SEQUENCE [LARGE SCALE GENOMIC DNA]</scope>
    <source>
        <strain evidence="9">Crithidia deanei Carvalho (ATCC PRA-265)</strain>
    </source>
</reference>
<dbReference type="VEuPathDB" id="TriTrypDB:ADEAN_000203300"/>
<evidence type="ECO:0000259" key="7">
    <source>
        <dbReference type="PROSITE" id="PS50011"/>
    </source>
</evidence>
<dbReference type="PROSITE" id="PS00107">
    <property type="entry name" value="PROTEIN_KINASE_ATP"/>
    <property type="match status" value="1"/>
</dbReference>
<dbReference type="Gene3D" id="1.10.510.10">
    <property type="entry name" value="Transferase(Phosphotransferase) domain 1"/>
    <property type="match status" value="1"/>
</dbReference>
<evidence type="ECO:0000256" key="3">
    <source>
        <dbReference type="ARBA" id="ARBA00022840"/>
    </source>
</evidence>
<protein>
    <recommendedName>
        <fullName evidence="1">non-specific serine/threonine protein kinase</fullName>
        <ecNumber evidence="1">2.7.11.1</ecNumber>
    </recommendedName>
</protein>
<dbReference type="PROSITE" id="PS00108">
    <property type="entry name" value="PROTEIN_KINASE_ST"/>
    <property type="match status" value="1"/>
</dbReference>
<evidence type="ECO:0000313" key="8">
    <source>
        <dbReference type="EMBL" id="CAD2214582.1"/>
    </source>
</evidence>
<keyword evidence="8" id="KW-0808">Transferase</keyword>
<dbReference type="SUPFAM" id="SSF56112">
    <property type="entry name" value="Protein kinase-like (PK-like)"/>
    <property type="match status" value="1"/>
</dbReference>
<evidence type="ECO:0000256" key="6">
    <source>
        <dbReference type="SAM" id="MobiDB-lite"/>
    </source>
</evidence>
<dbReference type="EMBL" id="LR877147">
    <property type="protein sequence ID" value="CAD2214582.1"/>
    <property type="molecule type" value="Genomic_DNA"/>
</dbReference>
<sequence>MGKKDSAKPSSAVSSAALKSGNFRVANGRYRIGKRIGAGSFGEIYEGMDTLNHDNKVAVKLEKKNTSHPQLIGESRFYTHLHNGVKNVMGVHAVESAHAAGGASPVYTSNNNNSGGGIPNSLQILPDFYFYGTEGDYNILVMELLGPSLEDYFVLCGERLSLKTTLMLADQMMSLIQFVHSRHLLHRDIKPDNFIMGSPGGGNDPITYNTVQQLQNTYFTNTKSHQLYIIDFGLAKKYRDPRTHTHIPYKEGKSLTGTARYCSINTHLGIEQSRRDDMEGIGYILLYFLRGSLPWQGLKAQAKEDRYSRIAQVKISTPVEELCKGYPIEFASYIQYTRCLRFEDAPDYGYCRTLFKTIFANMAYQYDLVYDWDVRRACELAYNKQRQAEEMALRRNNNNNNKKEDDSVVNNAGSIPMPIVVNTKSKKK</sequence>
<dbReference type="InterPro" id="IPR050235">
    <property type="entry name" value="CK1_Ser-Thr_kinase"/>
</dbReference>
<evidence type="ECO:0000256" key="4">
    <source>
        <dbReference type="PROSITE-ProRule" id="PRU10141"/>
    </source>
</evidence>
<feature type="binding site" evidence="4">
    <location>
        <position position="60"/>
    </location>
    <ligand>
        <name>ATP</name>
        <dbReference type="ChEBI" id="CHEBI:30616"/>
    </ligand>
</feature>
<proteinExistence type="inferred from homology"/>
<evidence type="ECO:0000313" key="9">
    <source>
        <dbReference type="Proteomes" id="UP000515908"/>
    </source>
</evidence>
<dbReference type="AlphaFoldDB" id="A0A7G2C998"/>
<dbReference type="SMART" id="SM00220">
    <property type="entry name" value="S_TKc"/>
    <property type="match status" value="1"/>
</dbReference>
<dbReference type="InterPro" id="IPR008271">
    <property type="entry name" value="Ser/Thr_kinase_AS"/>
</dbReference>
<evidence type="ECO:0000256" key="5">
    <source>
        <dbReference type="RuleBase" id="RU000304"/>
    </source>
</evidence>
<evidence type="ECO:0000256" key="1">
    <source>
        <dbReference type="ARBA" id="ARBA00012513"/>
    </source>
</evidence>
<evidence type="ECO:0000256" key="2">
    <source>
        <dbReference type="ARBA" id="ARBA00022741"/>
    </source>
</evidence>
<organism evidence="8 9">
    <name type="scientific">Angomonas deanei</name>
    <dbReference type="NCBI Taxonomy" id="59799"/>
    <lineage>
        <taxon>Eukaryota</taxon>
        <taxon>Discoba</taxon>
        <taxon>Euglenozoa</taxon>
        <taxon>Kinetoplastea</taxon>
        <taxon>Metakinetoplastina</taxon>
        <taxon>Trypanosomatida</taxon>
        <taxon>Trypanosomatidae</taxon>
        <taxon>Strigomonadinae</taxon>
        <taxon>Angomonas</taxon>
    </lineage>
</organism>
<dbReference type="GO" id="GO:0005524">
    <property type="term" value="F:ATP binding"/>
    <property type="evidence" value="ECO:0007669"/>
    <property type="project" value="UniProtKB-UniRule"/>
</dbReference>
<keyword evidence="9" id="KW-1185">Reference proteome</keyword>
<keyword evidence="3 4" id="KW-0067">ATP-binding</keyword>